<keyword evidence="3" id="KW-1185">Reference proteome</keyword>
<protein>
    <submittedName>
        <fullName evidence="2">Uncharacterized protein</fullName>
    </submittedName>
</protein>
<accession>A0ABW2CHG5</accession>
<proteinExistence type="predicted"/>
<name>A0ABW2CHG5_9ACTN</name>
<dbReference type="RefSeq" id="WP_241682880.1">
    <property type="nucleotide sequence ID" value="NZ_JBHSXS010000005.1"/>
</dbReference>
<evidence type="ECO:0000313" key="3">
    <source>
        <dbReference type="Proteomes" id="UP001596380"/>
    </source>
</evidence>
<sequence>MSRDSIRGLRCPHCQTHLALVPVPSPADAESASARLPEIPATPHAAGHAEAFPVNPSPSMILREEWTPPPVREVLAVYAGRSTDTATALRGAARVRESLNRARLAATQRRNAQKAAKRTTPSTPRSA</sequence>
<evidence type="ECO:0000313" key="2">
    <source>
        <dbReference type="EMBL" id="MFC6880449.1"/>
    </source>
</evidence>
<comment type="caution">
    <text evidence="2">The sequence shown here is derived from an EMBL/GenBank/DDBJ whole genome shotgun (WGS) entry which is preliminary data.</text>
</comment>
<organism evidence="2 3">
    <name type="scientific">Actinomadura yumaensis</name>
    <dbReference type="NCBI Taxonomy" id="111807"/>
    <lineage>
        <taxon>Bacteria</taxon>
        <taxon>Bacillati</taxon>
        <taxon>Actinomycetota</taxon>
        <taxon>Actinomycetes</taxon>
        <taxon>Streptosporangiales</taxon>
        <taxon>Thermomonosporaceae</taxon>
        <taxon>Actinomadura</taxon>
    </lineage>
</organism>
<reference evidence="3" key="1">
    <citation type="journal article" date="2019" name="Int. J. Syst. Evol. Microbiol.">
        <title>The Global Catalogue of Microorganisms (GCM) 10K type strain sequencing project: providing services to taxonomists for standard genome sequencing and annotation.</title>
        <authorList>
            <consortium name="The Broad Institute Genomics Platform"/>
            <consortium name="The Broad Institute Genome Sequencing Center for Infectious Disease"/>
            <person name="Wu L."/>
            <person name="Ma J."/>
        </authorList>
    </citation>
    <scope>NUCLEOTIDE SEQUENCE [LARGE SCALE GENOMIC DNA]</scope>
    <source>
        <strain evidence="3">JCM 3369</strain>
    </source>
</reference>
<gene>
    <name evidence="2" type="ORF">ACFQKB_11820</name>
</gene>
<dbReference type="EMBL" id="JBHSXS010000005">
    <property type="protein sequence ID" value="MFC6880449.1"/>
    <property type="molecule type" value="Genomic_DNA"/>
</dbReference>
<dbReference type="Proteomes" id="UP001596380">
    <property type="component" value="Unassembled WGS sequence"/>
</dbReference>
<evidence type="ECO:0000256" key="1">
    <source>
        <dbReference type="SAM" id="MobiDB-lite"/>
    </source>
</evidence>
<feature type="region of interest" description="Disordered" evidence="1">
    <location>
        <begin position="106"/>
        <end position="127"/>
    </location>
</feature>